<evidence type="ECO:0000256" key="1">
    <source>
        <dbReference type="SAM" id="Phobius"/>
    </source>
</evidence>
<gene>
    <name evidence="3" type="ORF">H8D96_21875</name>
</gene>
<evidence type="ECO:0000259" key="2">
    <source>
        <dbReference type="SMART" id="SM00460"/>
    </source>
</evidence>
<dbReference type="PANTHER" id="PTHR33490:SF3">
    <property type="entry name" value="CONSERVED INTEGRAL MEMBRANE PROTEIN"/>
    <property type="match status" value="1"/>
</dbReference>
<name>A0A8J6P6E4_9BACT</name>
<dbReference type="SUPFAM" id="SSF54001">
    <property type="entry name" value="Cysteine proteinases"/>
    <property type="match status" value="1"/>
</dbReference>
<keyword evidence="1" id="KW-1133">Transmembrane helix</keyword>
<keyword evidence="1" id="KW-0812">Transmembrane</keyword>
<comment type="caution">
    <text evidence="3">The sequence shown here is derived from an EMBL/GenBank/DDBJ whole genome shotgun (WGS) entry which is preliminary data.</text>
</comment>
<sequence length="505" mass="57303">MNRIKKRQLFNLLGGGVILLWLVMIGLLIKKNYFKHNTQHSDITPVNISTIRNVQDEWIEIYLKDQKIGYSTTRISPLGKNYLIYEEIVLNFNLMGQATLMRTSTRSIVDQGFLLKSFMLRIDSGVVNFRVSGKVEGQSMLIEVGEGERKKTHTISLSGPPVIGSGISQFFRGRPLEIGESFKFFLFDPSTMAQKAVVIRVAAKEPLVINRLKYRTYRLETEMWGQKLIFWLNKNGEVLKEKGFMGLTLIRANAATAPRNLEEGKTYDFYEMASIDVKQKLTDADKLTSLKLEVKGLRDTHFDLDVLNRGRQRFRDGILKINTEKRSLKAAYSLPFLDPSEEMKPYLKAEFNIQSDDKGIMEKAREIAGNQKDPAAVAGKLMAWVYNNVEKKPVLNVPSAVEVLKTRVGDCNEHAVLLTALLRASKIPARECVGLVYANGRFFYHAWTEAYLGRWISMDATLNQMPTDATHIKLVHGGLEKQADIIALIGKLKLKILDYGYDQVN</sequence>
<dbReference type="Pfam" id="PF01841">
    <property type="entry name" value="Transglut_core"/>
    <property type="match status" value="1"/>
</dbReference>
<protein>
    <submittedName>
        <fullName evidence="3">Transglutaminase domain-containing protein</fullName>
    </submittedName>
</protein>
<dbReference type="Gene3D" id="3.10.620.30">
    <property type="match status" value="1"/>
</dbReference>
<organism evidence="3 4">
    <name type="scientific">Candidatus Desulfatibia vada</name>
    <dbReference type="NCBI Taxonomy" id="2841696"/>
    <lineage>
        <taxon>Bacteria</taxon>
        <taxon>Pseudomonadati</taxon>
        <taxon>Thermodesulfobacteriota</taxon>
        <taxon>Desulfobacteria</taxon>
        <taxon>Desulfobacterales</taxon>
        <taxon>Desulfobacterales incertae sedis</taxon>
        <taxon>Candidatus Desulfatibia</taxon>
    </lineage>
</organism>
<dbReference type="InterPro" id="IPR038765">
    <property type="entry name" value="Papain-like_cys_pep_sf"/>
</dbReference>
<proteinExistence type="predicted"/>
<keyword evidence="1" id="KW-0472">Membrane</keyword>
<dbReference type="EMBL" id="JACNIG010000461">
    <property type="protein sequence ID" value="MBC8434567.1"/>
    <property type="molecule type" value="Genomic_DNA"/>
</dbReference>
<dbReference type="AlphaFoldDB" id="A0A8J6P6E4"/>
<dbReference type="SMART" id="SM00460">
    <property type="entry name" value="TGc"/>
    <property type="match status" value="1"/>
</dbReference>
<accession>A0A8J6P6E4</accession>
<dbReference type="InterPro" id="IPR002931">
    <property type="entry name" value="Transglutaminase-like"/>
</dbReference>
<evidence type="ECO:0000313" key="3">
    <source>
        <dbReference type="EMBL" id="MBC8434567.1"/>
    </source>
</evidence>
<evidence type="ECO:0000313" key="4">
    <source>
        <dbReference type="Proteomes" id="UP000605201"/>
    </source>
</evidence>
<dbReference type="PANTHER" id="PTHR33490">
    <property type="entry name" value="BLR5614 PROTEIN-RELATED"/>
    <property type="match status" value="1"/>
</dbReference>
<feature type="domain" description="Transglutaminase-like" evidence="2">
    <location>
        <begin position="403"/>
        <end position="462"/>
    </location>
</feature>
<feature type="transmembrane region" description="Helical" evidence="1">
    <location>
        <begin position="9"/>
        <end position="29"/>
    </location>
</feature>
<dbReference type="Proteomes" id="UP000605201">
    <property type="component" value="Unassembled WGS sequence"/>
</dbReference>
<reference evidence="3 4" key="1">
    <citation type="submission" date="2020-08" db="EMBL/GenBank/DDBJ databases">
        <title>Bridging the membrane lipid divide: bacteria of the FCB group superphylum have the potential to synthesize archaeal ether lipids.</title>
        <authorList>
            <person name="Villanueva L."/>
            <person name="Von Meijenfeldt F.A.B."/>
            <person name="Westbye A.B."/>
            <person name="Yadav S."/>
            <person name="Hopmans E.C."/>
            <person name="Dutilh B.E."/>
            <person name="Sinninghe Damste J.S."/>
        </authorList>
    </citation>
    <scope>NUCLEOTIDE SEQUENCE [LARGE SCALE GENOMIC DNA]</scope>
    <source>
        <strain evidence="3">NIOZ-UU17</strain>
    </source>
</reference>